<evidence type="ECO:0000313" key="15">
    <source>
        <dbReference type="Proteomes" id="UP000002429"/>
    </source>
</evidence>
<name>Q1LBY0_CUPMC</name>
<keyword evidence="7" id="KW-0413">Isomerase</keyword>
<comment type="similarity">
    <text evidence="1">Belongs to the helicase family. UvrD subfamily.</text>
</comment>
<organism evidence="14 15">
    <name type="scientific">Cupriavidus metallidurans (strain ATCC 43123 / DSM 2839 / NBRC 102507 / CH34)</name>
    <name type="common">Ralstonia metallidurans</name>
    <dbReference type="NCBI Taxonomy" id="266264"/>
    <lineage>
        <taxon>Bacteria</taxon>
        <taxon>Pseudomonadati</taxon>
        <taxon>Pseudomonadota</taxon>
        <taxon>Betaproteobacteria</taxon>
        <taxon>Burkholderiales</taxon>
        <taxon>Burkholderiaceae</taxon>
        <taxon>Cupriavidus</taxon>
    </lineage>
</organism>
<keyword evidence="5 12" id="KW-0067">ATP-binding</keyword>
<feature type="domain" description="UvrD-like helicase ATP-binding" evidence="13">
    <location>
        <begin position="13"/>
        <end position="290"/>
    </location>
</feature>
<gene>
    <name evidence="14" type="ordered locus">Rmet_5487</name>
</gene>
<evidence type="ECO:0000313" key="14">
    <source>
        <dbReference type="EMBL" id="ABF12346.1"/>
    </source>
</evidence>
<dbReference type="GO" id="GO:0003677">
    <property type="term" value="F:DNA binding"/>
    <property type="evidence" value="ECO:0007669"/>
    <property type="project" value="UniProtKB-KW"/>
</dbReference>
<dbReference type="GO" id="GO:0043138">
    <property type="term" value="F:3'-5' DNA helicase activity"/>
    <property type="evidence" value="ECO:0007669"/>
    <property type="project" value="UniProtKB-EC"/>
</dbReference>
<evidence type="ECO:0000256" key="7">
    <source>
        <dbReference type="ARBA" id="ARBA00023235"/>
    </source>
</evidence>
<dbReference type="PROSITE" id="PS51198">
    <property type="entry name" value="UVRD_HELICASE_ATP_BIND"/>
    <property type="match status" value="1"/>
</dbReference>
<keyword evidence="6" id="KW-0238">DNA-binding</keyword>
<evidence type="ECO:0000256" key="6">
    <source>
        <dbReference type="ARBA" id="ARBA00023125"/>
    </source>
</evidence>
<dbReference type="Gene3D" id="3.40.50.300">
    <property type="entry name" value="P-loop containing nucleotide triphosphate hydrolases"/>
    <property type="match status" value="2"/>
</dbReference>
<protein>
    <recommendedName>
        <fullName evidence="9">DNA 3'-5' helicase</fullName>
        <ecNumber evidence="9">5.6.2.4</ecNumber>
    </recommendedName>
    <alternativeName>
        <fullName evidence="10">DNA 3'-5' helicase II</fullName>
    </alternativeName>
</protein>
<dbReference type="SUPFAM" id="SSF52540">
    <property type="entry name" value="P-loop containing nucleoside triphosphate hydrolases"/>
    <property type="match status" value="1"/>
</dbReference>
<evidence type="ECO:0000256" key="8">
    <source>
        <dbReference type="ARBA" id="ARBA00034617"/>
    </source>
</evidence>
<dbReference type="Proteomes" id="UP000002429">
    <property type="component" value="Plasmid megaplasmid"/>
</dbReference>
<dbReference type="RefSeq" id="WP_011519888.1">
    <property type="nucleotide sequence ID" value="NC_007974.2"/>
</dbReference>
<dbReference type="eggNOG" id="COG0210">
    <property type="taxonomic scope" value="Bacteria"/>
</dbReference>
<evidence type="ECO:0000256" key="2">
    <source>
        <dbReference type="ARBA" id="ARBA00022741"/>
    </source>
</evidence>
<dbReference type="Pfam" id="PF00580">
    <property type="entry name" value="UvrD-helicase"/>
    <property type="match status" value="1"/>
</dbReference>
<evidence type="ECO:0000259" key="13">
    <source>
        <dbReference type="PROSITE" id="PS51198"/>
    </source>
</evidence>
<dbReference type="InterPro" id="IPR000212">
    <property type="entry name" value="DNA_helicase_UvrD/REP"/>
</dbReference>
<dbReference type="EMBL" id="CP000353">
    <property type="protein sequence ID" value="ABF12346.1"/>
    <property type="molecule type" value="Genomic_DNA"/>
</dbReference>
<dbReference type="Pfam" id="PF13361">
    <property type="entry name" value="UvrD_C"/>
    <property type="match status" value="1"/>
</dbReference>
<dbReference type="InterPro" id="IPR013986">
    <property type="entry name" value="DExx_box_DNA_helicase_dom_sf"/>
</dbReference>
<keyword evidence="2 12" id="KW-0547">Nucleotide-binding</keyword>
<dbReference type="AlphaFoldDB" id="Q1LBY0"/>
<dbReference type="KEGG" id="rme:Rmet_5487"/>
<evidence type="ECO:0000256" key="10">
    <source>
        <dbReference type="ARBA" id="ARBA00034923"/>
    </source>
</evidence>
<keyword evidence="14" id="KW-0614">Plasmid</keyword>
<dbReference type="HOGENOM" id="CLU_004585_5_10_4"/>
<dbReference type="GO" id="GO:0005524">
    <property type="term" value="F:ATP binding"/>
    <property type="evidence" value="ECO:0007669"/>
    <property type="project" value="UniProtKB-UniRule"/>
</dbReference>
<dbReference type="GO" id="GO:0016887">
    <property type="term" value="F:ATP hydrolysis activity"/>
    <property type="evidence" value="ECO:0007669"/>
    <property type="project" value="RHEA"/>
</dbReference>
<comment type="catalytic activity">
    <reaction evidence="11">
        <text>ATP + H2O = ADP + phosphate + H(+)</text>
        <dbReference type="Rhea" id="RHEA:13065"/>
        <dbReference type="ChEBI" id="CHEBI:15377"/>
        <dbReference type="ChEBI" id="CHEBI:15378"/>
        <dbReference type="ChEBI" id="CHEBI:30616"/>
        <dbReference type="ChEBI" id="CHEBI:43474"/>
        <dbReference type="ChEBI" id="CHEBI:456216"/>
        <dbReference type="EC" id="5.6.2.4"/>
    </reaction>
</comment>
<evidence type="ECO:0000256" key="3">
    <source>
        <dbReference type="ARBA" id="ARBA00022801"/>
    </source>
</evidence>
<reference evidence="15" key="1">
    <citation type="journal article" date="2010" name="PLoS ONE">
        <title>The complete genome sequence of Cupriavidus metallidurans strain CH34, a master survivalist in harsh and anthropogenic environments.</title>
        <authorList>
            <person name="Janssen P.J."/>
            <person name="Van Houdt R."/>
            <person name="Moors H."/>
            <person name="Monsieurs P."/>
            <person name="Morin N."/>
            <person name="Michaux A."/>
            <person name="Benotmane M.A."/>
            <person name="Leys N."/>
            <person name="Vallaeys T."/>
            <person name="Lapidus A."/>
            <person name="Monchy S."/>
            <person name="Medigue C."/>
            <person name="Taghavi S."/>
            <person name="McCorkle S."/>
            <person name="Dunn J."/>
            <person name="van der Lelie D."/>
            <person name="Mergeay M."/>
        </authorList>
    </citation>
    <scope>NUCLEOTIDE SEQUENCE [LARGE SCALE GENOMIC DNA]</scope>
    <source>
        <strain evidence="15">ATCC 43123 / DSM 2839 / NBRC 102507 / CH34</strain>
    </source>
</reference>
<dbReference type="CDD" id="cd17932">
    <property type="entry name" value="DEXQc_UvrD"/>
    <property type="match status" value="1"/>
</dbReference>
<evidence type="ECO:0000256" key="9">
    <source>
        <dbReference type="ARBA" id="ARBA00034808"/>
    </source>
</evidence>
<accession>Q1LBY0</accession>
<dbReference type="PANTHER" id="PTHR11070:SF2">
    <property type="entry name" value="ATP-DEPENDENT DNA HELICASE SRS2"/>
    <property type="match status" value="1"/>
</dbReference>
<sequence length="591" mass="65689">MSNRAAYLQAAEELRDNPGQWAAYESRGHCVVLAGPGSGKTKTLTTKMARLLAEDVAEPRGVACITYNNECARELEARLSSLGVEPGGRVFVGTVHSFSLTQVILPYAKVAGLGLPDDFRVATNAEALAALDDAAQVAMGAVPNLQTIRSQMGSYRRSILNRDSDLWRDTNPRLARLAEAYEAELRVRGLIDFDDMPLLAVRALRENPWLQTALLAKYPVLVVDEYQDLGAALHRMVMGLCFSAGMRLFAVGDVDQSIYGFIGAQPQMLQRLAEREDVEIIRLQLNYRSGHRIVAASGAVLGVDRGYAAVDGAPQGEIFFHSLGGSYEVQARRLMTDLLPAAMAREPGVRYDEIAVLYPAAWIGNAVAEAARHAGVPFIRTDGNALYPRSSRLMQWLELSAQWCCGGWRTGSPRFSQLVSEGRRLFGDAIRAELDAAAFHRALVACLWEMRRPDMVLYDWLQRFKRTVLDQHAQLSPNLRDELNILGSFLERVSPDADYAEMTVAEFAGEHTFDRLMLSTLHSAKGREFRFVFLFGIDHGRLPRNGARPDEINESRRLFYVGISRARTEVHIAYTHGNSSIFVDELQARLN</sequence>
<dbReference type="GO" id="GO:0000725">
    <property type="term" value="P:recombinational repair"/>
    <property type="evidence" value="ECO:0007669"/>
    <property type="project" value="TreeGrafter"/>
</dbReference>
<evidence type="ECO:0000256" key="1">
    <source>
        <dbReference type="ARBA" id="ARBA00009922"/>
    </source>
</evidence>
<evidence type="ECO:0000256" key="5">
    <source>
        <dbReference type="ARBA" id="ARBA00022840"/>
    </source>
</evidence>
<dbReference type="PANTHER" id="PTHR11070">
    <property type="entry name" value="UVRD / RECB / PCRA DNA HELICASE FAMILY MEMBER"/>
    <property type="match status" value="1"/>
</dbReference>
<dbReference type="InterPro" id="IPR014016">
    <property type="entry name" value="UvrD-like_ATP-bd"/>
</dbReference>
<geneLocation type="plasmid" evidence="14 15">
    <name>megaplasmid</name>
</geneLocation>
<evidence type="ECO:0000256" key="4">
    <source>
        <dbReference type="ARBA" id="ARBA00022806"/>
    </source>
</evidence>
<dbReference type="InterPro" id="IPR027417">
    <property type="entry name" value="P-loop_NTPase"/>
</dbReference>
<keyword evidence="4 12" id="KW-0347">Helicase</keyword>
<dbReference type="InterPro" id="IPR014017">
    <property type="entry name" value="DNA_helicase_UvrD-like_C"/>
</dbReference>
<evidence type="ECO:0000256" key="12">
    <source>
        <dbReference type="PROSITE-ProRule" id="PRU00560"/>
    </source>
</evidence>
<proteinExistence type="inferred from homology"/>
<keyword evidence="3 12" id="KW-0378">Hydrolase</keyword>
<comment type="catalytic activity">
    <reaction evidence="8">
        <text>Couples ATP hydrolysis with the unwinding of duplex DNA by translocating in the 3'-5' direction.</text>
        <dbReference type="EC" id="5.6.2.4"/>
    </reaction>
</comment>
<dbReference type="EC" id="5.6.2.4" evidence="9"/>
<evidence type="ECO:0000256" key="11">
    <source>
        <dbReference type="ARBA" id="ARBA00048988"/>
    </source>
</evidence>
<keyword evidence="15" id="KW-1185">Reference proteome</keyword>
<dbReference type="Gene3D" id="1.10.10.160">
    <property type="match status" value="1"/>
</dbReference>
<feature type="binding site" evidence="12">
    <location>
        <begin position="34"/>
        <end position="41"/>
    </location>
    <ligand>
        <name>ATP</name>
        <dbReference type="ChEBI" id="CHEBI:30616"/>
    </ligand>
</feature>